<dbReference type="GO" id="GO:0004252">
    <property type="term" value="F:serine-type endopeptidase activity"/>
    <property type="evidence" value="ECO:0007669"/>
    <property type="project" value="InterPro"/>
</dbReference>
<proteinExistence type="inferred from homology"/>
<evidence type="ECO:0000313" key="10">
    <source>
        <dbReference type="EMBL" id="KAL0109933.1"/>
    </source>
</evidence>
<comment type="subcellular location">
    <subcellularLocation>
        <location evidence="1">Secreted</location>
        <location evidence="1">Extracellular space</location>
    </subcellularLocation>
</comment>
<dbReference type="PROSITE" id="PS50240">
    <property type="entry name" value="TRYPSIN_DOM"/>
    <property type="match status" value="1"/>
</dbReference>
<evidence type="ECO:0000313" key="11">
    <source>
        <dbReference type="Proteomes" id="UP001430953"/>
    </source>
</evidence>
<name>A0AAW2F1P3_9HYME</name>
<dbReference type="PANTHER" id="PTHR24276:SF91">
    <property type="entry name" value="AT26814P-RELATED"/>
    <property type="match status" value="1"/>
</dbReference>
<dbReference type="GO" id="GO:0006508">
    <property type="term" value="P:proteolysis"/>
    <property type="evidence" value="ECO:0007669"/>
    <property type="project" value="UniProtKB-KW"/>
</dbReference>
<dbReference type="PROSITE" id="PS00135">
    <property type="entry name" value="TRYPSIN_SER"/>
    <property type="match status" value="1"/>
</dbReference>
<dbReference type="InterPro" id="IPR050430">
    <property type="entry name" value="Peptidase_S1"/>
</dbReference>
<protein>
    <recommendedName>
        <fullName evidence="9">Peptidase S1 domain-containing protein</fullName>
    </recommendedName>
</protein>
<keyword evidence="11" id="KW-1185">Reference proteome</keyword>
<dbReference type="Pfam" id="PF00089">
    <property type="entry name" value="Trypsin"/>
    <property type="match status" value="1"/>
</dbReference>
<comment type="caution">
    <text evidence="10">The sequence shown here is derived from an EMBL/GenBank/DDBJ whole genome shotgun (WGS) entry which is preliminary data.</text>
</comment>
<evidence type="ECO:0000256" key="2">
    <source>
        <dbReference type="ARBA" id="ARBA00007664"/>
    </source>
</evidence>
<dbReference type="FunFam" id="2.40.10.10:FF:000036">
    <property type="entry name" value="Trypsin beta"/>
    <property type="match status" value="1"/>
</dbReference>
<dbReference type="Proteomes" id="UP001430953">
    <property type="component" value="Unassembled WGS sequence"/>
</dbReference>
<dbReference type="FunFam" id="2.40.10.10:FF:000068">
    <property type="entry name" value="transmembrane protease serine 2"/>
    <property type="match status" value="1"/>
</dbReference>
<dbReference type="PANTHER" id="PTHR24276">
    <property type="entry name" value="POLYSERASE-RELATED"/>
    <property type="match status" value="1"/>
</dbReference>
<keyword evidence="5 7" id="KW-0720">Serine protease</keyword>
<dbReference type="InterPro" id="IPR043504">
    <property type="entry name" value="Peptidase_S1_PA_chymotrypsin"/>
</dbReference>
<feature type="chain" id="PRO_5043520088" description="Peptidase S1 domain-containing protein" evidence="8">
    <location>
        <begin position="19"/>
        <end position="248"/>
    </location>
</feature>
<dbReference type="InterPro" id="IPR001314">
    <property type="entry name" value="Peptidase_S1A"/>
</dbReference>
<dbReference type="SMART" id="SM00020">
    <property type="entry name" value="Tryp_SPc"/>
    <property type="match status" value="1"/>
</dbReference>
<evidence type="ECO:0000256" key="1">
    <source>
        <dbReference type="ARBA" id="ARBA00004239"/>
    </source>
</evidence>
<evidence type="ECO:0000256" key="3">
    <source>
        <dbReference type="ARBA" id="ARBA00022670"/>
    </source>
</evidence>
<evidence type="ECO:0000256" key="8">
    <source>
        <dbReference type="SAM" id="SignalP"/>
    </source>
</evidence>
<keyword evidence="3 7" id="KW-0645">Protease</keyword>
<reference evidence="10 11" key="1">
    <citation type="submission" date="2023-03" db="EMBL/GenBank/DDBJ databases">
        <title>High recombination rates correlate with genetic variation in Cardiocondyla obscurior ants.</title>
        <authorList>
            <person name="Errbii M."/>
        </authorList>
    </citation>
    <scope>NUCLEOTIDE SEQUENCE [LARGE SCALE GENOMIC DNA]</scope>
    <source>
        <strain evidence="10">Alpha-2009</strain>
        <tissue evidence="10">Whole body</tissue>
    </source>
</reference>
<dbReference type="InterPro" id="IPR009003">
    <property type="entry name" value="Peptidase_S1_PA"/>
</dbReference>
<dbReference type="InterPro" id="IPR018114">
    <property type="entry name" value="TRYPSIN_HIS"/>
</dbReference>
<dbReference type="EMBL" id="JADYXP020000014">
    <property type="protein sequence ID" value="KAL0109933.1"/>
    <property type="molecule type" value="Genomic_DNA"/>
</dbReference>
<evidence type="ECO:0000256" key="6">
    <source>
        <dbReference type="ARBA" id="ARBA00023157"/>
    </source>
</evidence>
<gene>
    <name evidence="10" type="ORF">PUN28_013524</name>
</gene>
<feature type="domain" description="Peptidase S1" evidence="9">
    <location>
        <begin position="24"/>
        <end position="248"/>
    </location>
</feature>
<evidence type="ECO:0000256" key="4">
    <source>
        <dbReference type="ARBA" id="ARBA00022801"/>
    </source>
</evidence>
<dbReference type="GO" id="GO:0005576">
    <property type="term" value="C:extracellular region"/>
    <property type="evidence" value="ECO:0007669"/>
    <property type="project" value="UniProtKB-SubCell"/>
</dbReference>
<dbReference type="InterPro" id="IPR001254">
    <property type="entry name" value="Trypsin_dom"/>
</dbReference>
<dbReference type="PROSITE" id="PS00134">
    <property type="entry name" value="TRYPSIN_HIS"/>
    <property type="match status" value="1"/>
</dbReference>
<dbReference type="PRINTS" id="PR00722">
    <property type="entry name" value="CHYMOTRYPSIN"/>
</dbReference>
<organism evidence="10 11">
    <name type="scientific">Cardiocondyla obscurior</name>
    <dbReference type="NCBI Taxonomy" id="286306"/>
    <lineage>
        <taxon>Eukaryota</taxon>
        <taxon>Metazoa</taxon>
        <taxon>Ecdysozoa</taxon>
        <taxon>Arthropoda</taxon>
        <taxon>Hexapoda</taxon>
        <taxon>Insecta</taxon>
        <taxon>Pterygota</taxon>
        <taxon>Neoptera</taxon>
        <taxon>Endopterygota</taxon>
        <taxon>Hymenoptera</taxon>
        <taxon>Apocrita</taxon>
        <taxon>Aculeata</taxon>
        <taxon>Formicoidea</taxon>
        <taxon>Formicidae</taxon>
        <taxon>Myrmicinae</taxon>
        <taxon>Cardiocondyla</taxon>
    </lineage>
</organism>
<comment type="similarity">
    <text evidence="2">Belongs to the peptidase S1 family.</text>
</comment>
<dbReference type="AlphaFoldDB" id="A0AAW2F1P3"/>
<keyword evidence="8" id="KW-0732">Signal</keyword>
<evidence type="ECO:0000256" key="7">
    <source>
        <dbReference type="RuleBase" id="RU363034"/>
    </source>
</evidence>
<dbReference type="SUPFAM" id="SSF50494">
    <property type="entry name" value="Trypsin-like serine proteases"/>
    <property type="match status" value="1"/>
</dbReference>
<sequence length="248" mass="26369">MLPLILLVVGVFAQQTLAEEPEAIVGGTPAKLGDFPHQCSLRSSGSHVCGCSIIDSTKILTAAHCVDGIATPPYNNYKVATGSIDIKGGELHDVKTARVHPQYTGRSTDAWNNDIAVITLKAPIQFNDNQKPIALATSTPAPGAQSTLSGWGQIRGPIGPLPRSLLYMHQVIMDQKKCQQRHYDMPLTGSHLCAFNRYGIGACSGDSGGPLISNGVQVGITSWVLPCAKGEPDVYTNVAHHTDFIKSS</sequence>
<dbReference type="Gene3D" id="2.40.10.10">
    <property type="entry name" value="Trypsin-like serine proteases"/>
    <property type="match status" value="2"/>
</dbReference>
<evidence type="ECO:0000256" key="5">
    <source>
        <dbReference type="ARBA" id="ARBA00022825"/>
    </source>
</evidence>
<dbReference type="InterPro" id="IPR033116">
    <property type="entry name" value="TRYPSIN_SER"/>
</dbReference>
<feature type="signal peptide" evidence="8">
    <location>
        <begin position="1"/>
        <end position="18"/>
    </location>
</feature>
<evidence type="ECO:0000259" key="9">
    <source>
        <dbReference type="PROSITE" id="PS50240"/>
    </source>
</evidence>
<keyword evidence="4 7" id="KW-0378">Hydrolase</keyword>
<accession>A0AAW2F1P3</accession>
<keyword evidence="6" id="KW-1015">Disulfide bond</keyword>
<dbReference type="CDD" id="cd00190">
    <property type="entry name" value="Tryp_SPc"/>
    <property type="match status" value="1"/>
</dbReference>